<dbReference type="SUPFAM" id="SSF50370">
    <property type="entry name" value="Ricin B-like lectins"/>
    <property type="match status" value="1"/>
</dbReference>
<gene>
    <name evidence="2" type="ORF">AVW11_17405</name>
</gene>
<feature type="domain" description="Ricin B lectin" evidence="1">
    <location>
        <begin position="36"/>
        <end position="162"/>
    </location>
</feature>
<reference evidence="2 3" key="1">
    <citation type="submission" date="2016-01" db="EMBL/GenBank/DDBJ databases">
        <title>Streptomyces amritsarensis strain MTCC 11845 genome sequencing and assembly.</title>
        <authorList>
            <person name="Sharma D."/>
            <person name="Nair G.R."/>
            <person name="Kaur G."/>
            <person name="Manhas R.K."/>
            <person name="Mayilraj S."/>
        </authorList>
    </citation>
    <scope>NUCLEOTIDE SEQUENCE [LARGE SCALE GENOMIC DNA]</scope>
    <source>
        <strain evidence="2 3">MTCC 11845</strain>
    </source>
</reference>
<proteinExistence type="predicted"/>
<keyword evidence="3" id="KW-1185">Reference proteome</keyword>
<protein>
    <recommendedName>
        <fullName evidence="1">Ricin B lectin domain-containing protein</fullName>
    </recommendedName>
</protein>
<dbReference type="InterPro" id="IPR000772">
    <property type="entry name" value="Ricin_B_lectin"/>
</dbReference>
<dbReference type="PROSITE" id="PS50231">
    <property type="entry name" value="RICIN_B_LECTIN"/>
    <property type="match status" value="1"/>
</dbReference>
<sequence>MNADLEGEATSGLVGGVSNPAVYPYAASVTAAEAVGPIRLTAAAGNCVDNDGNSADDGNRIQIAGCNGTDAQKFQIRDDGTIRTNGACLNASAAGTANTTPIELRACDGSAPSQKFLPRADGTIHNPVSGRCLDLGNADTTPGRQLWLWDCTGSAAQRWSVPILGTAPLPVPAPVPAPVP</sequence>
<name>A0ABX3G1L4_9ACTN</name>
<evidence type="ECO:0000313" key="2">
    <source>
        <dbReference type="EMBL" id="OLZ65189.1"/>
    </source>
</evidence>
<dbReference type="Pfam" id="PF00652">
    <property type="entry name" value="Ricin_B_lectin"/>
    <property type="match status" value="1"/>
</dbReference>
<comment type="caution">
    <text evidence="2">The sequence shown here is derived from an EMBL/GenBank/DDBJ whole genome shotgun (WGS) entry which is preliminary data.</text>
</comment>
<accession>A0ABX3G1L4</accession>
<dbReference type="CDD" id="cd23451">
    <property type="entry name" value="beta-trefoil_Ricin_laminarinase"/>
    <property type="match status" value="1"/>
</dbReference>
<dbReference type="RefSeq" id="WP_076044612.1">
    <property type="nucleotide sequence ID" value="NZ_MQUR01000037.1"/>
</dbReference>
<organism evidence="2 3">
    <name type="scientific">Streptomyces amritsarensis</name>
    <dbReference type="NCBI Taxonomy" id="681158"/>
    <lineage>
        <taxon>Bacteria</taxon>
        <taxon>Bacillati</taxon>
        <taxon>Actinomycetota</taxon>
        <taxon>Actinomycetes</taxon>
        <taxon>Kitasatosporales</taxon>
        <taxon>Streptomycetaceae</taxon>
        <taxon>Streptomyces</taxon>
    </lineage>
</organism>
<dbReference type="InterPro" id="IPR035992">
    <property type="entry name" value="Ricin_B-like_lectins"/>
</dbReference>
<dbReference type="Gene3D" id="2.80.10.50">
    <property type="match status" value="2"/>
</dbReference>
<dbReference type="Proteomes" id="UP000187151">
    <property type="component" value="Unassembled WGS sequence"/>
</dbReference>
<evidence type="ECO:0000313" key="3">
    <source>
        <dbReference type="Proteomes" id="UP000187151"/>
    </source>
</evidence>
<dbReference type="SMART" id="SM00458">
    <property type="entry name" value="RICIN"/>
    <property type="match status" value="1"/>
</dbReference>
<evidence type="ECO:0000259" key="1">
    <source>
        <dbReference type="SMART" id="SM00458"/>
    </source>
</evidence>
<dbReference type="EMBL" id="MQUR01000037">
    <property type="protein sequence ID" value="OLZ65189.1"/>
    <property type="molecule type" value="Genomic_DNA"/>
</dbReference>